<organism evidence="1 2">
    <name type="scientific">Ascaris lumbricoides</name>
    <name type="common">Giant roundworm</name>
    <dbReference type="NCBI Taxonomy" id="6252"/>
    <lineage>
        <taxon>Eukaryota</taxon>
        <taxon>Metazoa</taxon>
        <taxon>Ecdysozoa</taxon>
        <taxon>Nematoda</taxon>
        <taxon>Chromadorea</taxon>
        <taxon>Rhabditida</taxon>
        <taxon>Spirurina</taxon>
        <taxon>Ascaridomorpha</taxon>
        <taxon>Ascaridoidea</taxon>
        <taxon>Ascarididae</taxon>
        <taxon>Ascaris</taxon>
    </lineage>
</organism>
<name>A0A0M3ITP9_ASCLU</name>
<accession>A0A0M3ITP9</accession>
<dbReference type="Proteomes" id="UP000036681">
    <property type="component" value="Unplaced"/>
</dbReference>
<reference evidence="2" key="1">
    <citation type="submission" date="2017-02" db="UniProtKB">
        <authorList>
            <consortium name="WormBaseParasite"/>
        </authorList>
    </citation>
    <scope>IDENTIFICATION</scope>
</reference>
<keyword evidence="1" id="KW-1185">Reference proteome</keyword>
<evidence type="ECO:0000313" key="2">
    <source>
        <dbReference type="WBParaSite" id="ALUE_0002212701-mRNA-1"/>
    </source>
</evidence>
<sequence>LCSFIIAVESGGQSTAWDDPNWGKEAIKDNPHSKEARRAELAARNEARRKELAAKRAAKASAALRPLINECILPLLESSFLFVGYFYLHLHYVGYFSVF</sequence>
<evidence type="ECO:0000313" key="1">
    <source>
        <dbReference type="Proteomes" id="UP000036681"/>
    </source>
</evidence>
<dbReference type="WBParaSite" id="ALUE_0002212701-mRNA-1">
    <property type="protein sequence ID" value="ALUE_0002212701-mRNA-1"/>
    <property type="gene ID" value="ALUE_0002212701"/>
</dbReference>
<dbReference type="AlphaFoldDB" id="A0A0M3ITP9"/>
<proteinExistence type="predicted"/>
<protein>
    <submittedName>
        <fullName evidence="2">BHLH domain-containing protein</fullName>
    </submittedName>
</protein>